<dbReference type="Pfam" id="PF12323">
    <property type="entry name" value="HTH_OrfB_IS605"/>
    <property type="match status" value="1"/>
</dbReference>
<evidence type="ECO:0000259" key="11">
    <source>
        <dbReference type="Pfam" id="PF12323"/>
    </source>
</evidence>
<sequence>MEYSHRYHAYPTDEVAERLERHLDVHRQLYNHVRWDYENSPEDDKPSEYDQNNKLLEWKRKWPVFGELHSKAAQATVARFHRNLSNLRKKKENGYNVGRLKRQAPTDYRSVTYSQSGFDLNEKRGHDKYAYVRFSKIGWVKLRYSRPLPEHATIKEVTVKKETTGEWFVSFGLETDDADLSEKPDVDSLDTSNSVGIDLGIQNYIHTSDGKTVDWLDLEDEYERLRREQRKLSRKEKGSNNYEKQRQKVAKVKRHIRRKVLDYQHKITTWLVREYDAVFVEDLNVVGMLQNDGNARNKQDAAWRQFITLLEYKGNLYGCHVKQVEAPGTTKECASCGFETAKPIWVREHSCPACGFKTDRDANAAMNVLQRGFSELGLGWPESAPVETVTATDTTQFESVSASHVIETGSLPS</sequence>
<dbReference type="EMBL" id="CP026310">
    <property type="protein sequence ID" value="AUV84222.1"/>
    <property type="molecule type" value="Genomic_DNA"/>
</dbReference>
<keyword evidence="6" id="KW-0238">DNA-binding</keyword>
<dbReference type="InterPro" id="IPR010095">
    <property type="entry name" value="Cas12f1-like_TNB"/>
</dbReference>
<dbReference type="KEGG" id="srub:C2R22_21920"/>
<dbReference type="GO" id="GO:0003677">
    <property type="term" value="F:DNA binding"/>
    <property type="evidence" value="ECO:0007669"/>
    <property type="project" value="UniProtKB-KW"/>
</dbReference>
<evidence type="ECO:0000256" key="1">
    <source>
        <dbReference type="ARBA" id="ARBA00008761"/>
    </source>
</evidence>
<dbReference type="PANTHER" id="PTHR30405:SF25">
    <property type="entry name" value="RNA-GUIDED DNA ENDONUCLEASE INSQ-RELATED"/>
    <property type="match status" value="1"/>
</dbReference>
<keyword evidence="8" id="KW-0175">Coiled coil</keyword>
<keyword evidence="4" id="KW-0479">Metal-binding</keyword>
<dbReference type="AlphaFoldDB" id="A0A2I8VQL9"/>
<feature type="domain" description="Probable transposase IS891/IS1136/IS1341" evidence="9">
    <location>
        <begin position="190"/>
        <end position="291"/>
    </location>
</feature>
<gene>
    <name evidence="12" type="ORF">C2R22_21920</name>
</gene>
<dbReference type="GO" id="GO:0046872">
    <property type="term" value="F:metal ion binding"/>
    <property type="evidence" value="ECO:0007669"/>
    <property type="project" value="UniProtKB-KW"/>
</dbReference>
<accession>A0A2I8VQL9</accession>
<evidence type="ECO:0000256" key="5">
    <source>
        <dbReference type="ARBA" id="ARBA00022833"/>
    </source>
</evidence>
<feature type="domain" description="Transposase putative helix-turn-helix" evidence="11">
    <location>
        <begin position="2"/>
        <end position="32"/>
    </location>
</feature>
<feature type="coiled-coil region" evidence="8">
    <location>
        <begin position="215"/>
        <end position="245"/>
    </location>
</feature>
<dbReference type="InterPro" id="IPR051399">
    <property type="entry name" value="RNA-guided_DNA_endo/Transpos"/>
</dbReference>
<organism evidence="12 13">
    <name type="scientific">Salinigranum rubrum</name>
    <dbReference type="NCBI Taxonomy" id="755307"/>
    <lineage>
        <taxon>Archaea</taxon>
        <taxon>Methanobacteriati</taxon>
        <taxon>Methanobacteriota</taxon>
        <taxon>Stenosarchaea group</taxon>
        <taxon>Halobacteria</taxon>
        <taxon>Halobacteriales</taxon>
        <taxon>Haloferacaceae</taxon>
        <taxon>Salinigranum</taxon>
    </lineage>
</organism>
<dbReference type="Proteomes" id="UP000236584">
    <property type="component" value="Plasmid unnamed1"/>
</dbReference>
<feature type="domain" description="Cas12f1-like TNB" evidence="10">
    <location>
        <begin position="303"/>
        <end position="368"/>
    </location>
</feature>
<evidence type="ECO:0000256" key="6">
    <source>
        <dbReference type="ARBA" id="ARBA00023125"/>
    </source>
</evidence>
<evidence type="ECO:0000259" key="9">
    <source>
        <dbReference type="Pfam" id="PF01385"/>
    </source>
</evidence>
<geneLocation type="plasmid" evidence="12">
    <name>unnamed1</name>
</geneLocation>
<proteinExistence type="inferred from homology"/>
<comment type="similarity">
    <text evidence="1">In the C-terminal section; belongs to the transposase 35 family.</text>
</comment>
<dbReference type="NCBIfam" id="TIGR01766">
    <property type="entry name" value="IS200/IS605 family accessory protein TnpB-like domain"/>
    <property type="match status" value="1"/>
</dbReference>
<keyword evidence="7" id="KW-0233">DNA recombination</keyword>
<dbReference type="GO" id="GO:0032196">
    <property type="term" value="P:transposition"/>
    <property type="evidence" value="ECO:0007669"/>
    <property type="project" value="UniProtKB-KW"/>
</dbReference>
<dbReference type="InterPro" id="IPR001959">
    <property type="entry name" value="Transposase"/>
</dbReference>
<dbReference type="NCBIfam" id="NF040570">
    <property type="entry name" value="guided_TnpB"/>
    <property type="match status" value="1"/>
</dbReference>
<evidence type="ECO:0000313" key="13">
    <source>
        <dbReference type="Proteomes" id="UP000236584"/>
    </source>
</evidence>
<keyword evidence="13" id="KW-1185">Reference proteome</keyword>
<keyword evidence="5" id="KW-0862">Zinc</keyword>
<keyword evidence="3" id="KW-0815">Transposition</keyword>
<dbReference type="RefSeq" id="WP_103427910.1">
    <property type="nucleotide sequence ID" value="NZ_CP026310.1"/>
</dbReference>
<dbReference type="InterPro" id="IPR021027">
    <property type="entry name" value="Transposase_put_HTH"/>
</dbReference>
<dbReference type="OrthoDB" id="33505at2157"/>
<comment type="similarity">
    <text evidence="2">In the N-terminal section; belongs to the transposase 2 family.</text>
</comment>
<reference evidence="12 13" key="1">
    <citation type="submission" date="2018-01" db="EMBL/GenBank/DDBJ databases">
        <title>Complete genome sequence of Salinigranum rubrum GX10T, an extremely halophilic archaeon isolated from a marine solar saltern.</title>
        <authorList>
            <person name="Han S."/>
        </authorList>
    </citation>
    <scope>NUCLEOTIDE SEQUENCE [LARGE SCALE GENOMIC DNA]</scope>
    <source>
        <strain evidence="12 13">GX10</strain>
        <plasmid evidence="13">Plasmid unnamed1</plasmid>
    </source>
</reference>
<evidence type="ECO:0000256" key="2">
    <source>
        <dbReference type="ARBA" id="ARBA00011044"/>
    </source>
</evidence>
<evidence type="ECO:0000313" key="12">
    <source>
        <dbReference type="EMBL" id="AUV84222.1"/>
    </source>
</evidence>
<protein>
    <submittedName>
        <fullName evidence="12">Transposase</fullName>
    </submittedName>
</protein>
<dbReference type="GO" id="GO:0006310">
    <property type="term" value="P:DNA recombination"/>
    <property type="evidence" value="ECO:0007669"/>
    <property type="project" value="UniProtKB-KW"/>
</dbReference>
<dbReference type="Pfam" id="PF07282">
    <property type="entry name" value="Cas12f1-like_TNB"/>
    <property type="match status" value="1"/>
</dbReference>
<dbReference type="Pfam" id="PF01385">
    <property type="entry name" value="OrfB_IS605"/>
    <property type="match status" value="1"/>
</dbReference>
<dbReference type="GeneID" id="35594810"/>
<evidence type="ECO:0000256" key="4">
    <source>
        <dbReference type="ARBA" id="ARBA00022723"/>
    </source>
</evidence>
<keyword evidence="12" id="KW-0614">Plasmid</keyword>
<evidence type="ECO:0000256" key="8">
    <source>
        <dbReference type="SAM" id="Coils"/>
    </source>
</evidence>
<evidence type="ECO:0000259" key="10">
    <source>
        <dbReference type="Pfam" id="PF07282"/>
    </source>
</evidence>
<evidence type="ECO:0000256" key="3">
    <source>
        <dbReference type="ARBA" id="ARBA00022578"/>
    </source>
</evidence>
<evidence type="ECO:0000256" key="7">
    <source>
        <dbReference type="ARBA" id="ARBA00023172"/>
    </source>
</evidence>
<dbReference type="PANTHER" id="PTHR30405">
    <property type="entry name" value="TRANSPOSASE"/>
    <property type="match status" value="1"/>
</dbReference>
<name>A0A2I8VQL9_9EURY</name>